<sequence>MSTPSKTAAKLLAEHCKAAEEHHEQECEEKEHEDAKLANLQAMADCECMVEDDKGKMLKHARLAITCNELRKCKAAKAVDSNNKAGPSKRSNTMSGGSNVGQDSWVIELLQQLIQETCKTWRELPALISDVVFCRMAGLSKATRILWKKDWKTTWMTTKTMEEELERVNRRLRKRAEKSGK</sequence>
<proteinExistence type="predicted"/>
<evidence type="ECO:0000313" key="3">
    <source>
        <dbReference type="Proteomes" id="UP000308652"/>
    </source>
</evidence>
<accession>A0A5C3LIP4</accession>
<keyword evidence="3" id="KW-1185">Reference proteome</keyword>
<dbReference type="AlphaFoldDB" id="A0A5C3LIP4"/>
<dbReference type="Proteomes" id="UP000308652">
    <property type="component" value="Unassembled WGS sequence"/>
</dbReference>
<reference evidence="2 3" key="1">
    <citation type="journal article" date="2019" name="Nat. Ecol. Evol.">
        <title>Megaphylogeny resolves global patterns of mushroom evolution.</title>
        <authorList>
            <person name="Varga T."/>
            <person name="Krizsan K."/>
            <person name="Foldi C."/>
            <person name="Dima B."/>
            <person name="Sanchez-Garcia M."/>
            <person name="Sanchez-Ramirez S."/>
            <person name="Szollosi G.J."/>
            <person name="Szarkandi J.G."/>
            <person name="Papp V."/>
            <person name="Albert L."/>
            <person name="Andreopoulos W."/>
            <person name="Angelini C."/>
            <person name="Antonin V."/>
            <person name="Barry K.W."/>
            <person name="Bougher N.L."/>
            <person name="Buchanan P."/>
            <person name="Buyck B."/>
            <person name="Bense V."/>
            <person name="Catcheside P."/>
            <person name="Chovatia M."/>
            <person name="Cooper J."/>
            <person name="Damon W."/>
            <person name="Desjardin D."/>
            <person name="Finy P."/>
            <person name="Geml J."/>
            <person name="Haridas S."/>
            <person name="Hughes K."/>
            <person name="Justo A."/>
            <person name="Karasinski D."/>
            <person name="Kautmanova I."/>
            <person name="Kiss B."/>
            <person name="Kocsube S."/>
            <person name="Kotiranta H."/>
            <person name="LaButti K.M."/>
            <person name="Lechner B.E."/>
            <person name="Liimatainen K."/>
            <person name="Lipzen A."/>
            <person name="Lukacs Z."/>
            <person name="Mihaltcheva S."/>
            <person name="Morgado L.N."/>
            <person name="Niskanen T."/>
            <person name="Noordeloos M.E."/>
            <person name="Ohm R.A."/>
            <person name="Ortiz-Santana B."/>
            <person name="Ovrebo C."/>
            <person name="Racz N."/>
            <person name="Riley R."/>
            <person name="Savchenko A."/>
            <person name="Shiryaev A."/>
            <person name="Soop K."/>
            <person name="Spirin V."/>
            <person name="Szebenyi C."/>
            <person name="Tomsovsky M."/>
            <person name="Tulloss R.E."/>
            <person name="Uehling J."/>
            <person name="Grigoriev I.V."/>
            <person name="Vagvolgyi C."/>
            <person name="Papp T."/>
            <person name="Martin F.M."/>
            <person name="Miettinen O."/>
            <person name="Hibbett D.S."/>
            <person name="Nagy L.G."/>
        </authorList>
    </citation>
    <scope>NUCLEOTIDE SEQUENCE [LARGE SCALE GENOMIC DNA]</scope>
    <source>
        <strain evidence="2 3">CBS 166.37</strain>
    </source>
</reference>
<organism evidence="2 3">
    <name type="scientific">Crucibulum laeve</name>
    <dbReference type="NCBI Taxonomy" id="68775"/>
    <lineage>
        <taxon>Eukaryota</taxon>
        <taxon>Fungi</taxon>
        <taxon>Dikarya</taxon>
        <taxon>Basidiomycota</taxon>
        <taxon>Agaricomycotina</taxon>
        <taxon>Agaricomycetes</taxon>
        <taxon>Agaricomycetidae</taxon>
        <taxon>Agaricales</taxon>
        <taxon>Agaricineae</taxon>
        <taxon>Nidulariaceae</taxon>
        <taxon>Crucibulum</taxon>
    </lineage>
</organism>
<feature type="region of interest" description="Disordered" evidence="1">
    <location>
        <begin position="78"/>
        <end position="98"/>
    </location>
</feature>
<gene>
    <name evidence="2" type="ORF">BDQ12DRAFT_671036</name>
</gene>
<feature type="compositionally biased region" description="Polar residues" evidence="1">
    <location>
        <begin position="80"/>
        <end position="98"/>
    </location>
</feature>
<evidence type="ECO:0000313" key="2">
    <source>
        <dbReference type="EMBL" id="TFK32495.1"/>
    </source>
</evidence>
<protein>
    <submittedName>
        <fullName evidence="2">Uncharacterized protein</fullName>
    </submittedName>
</protein>
<evidence type="ECO:0000256" key="1">
    <source>
        <dbReference type="SAM" id="MobiDB-lite"/>
    </source>
</evidence>
<dbReference type="EMBL" id="ML213673">
    <property type="protein sequence ID" value="TFK32495.1"/>
    <property type="molecule type" value="Genomic_DNA"/>
</dbReference>
<name>A0A5C3LIP4_9AGAR</name>